<evidence type="ECO:0000313" key="9">
    <source>
        <dbReference type="EMBL" id="KAL1138349.1"/>
    </source>
</evidence>
<dbReference type="InterPro" id="IPR050951">
    <property type="entry name" value="Retrovirus_Pol_polyprotein"/>
</dbReference>
<evidence type="ECO:0000256" key="1">
    <source>
        <dbReference type="ARBA" id="ARBA00022679"/>
    </source>
</evidence>
<proteinExistence type="predicted"/>
<keyword evidence="3" id="KW-0540">Nuclease</keyword>
<keyword evidence="6" id="KW-0695">RNA-directed DNA polymerase</keyword>
<protein>
    <recommendedName>
        <fullName evidence="8">Reverse transcriptase RNase H-like domain-containing protein</fullName>
    </recommendedName>
</protein>
<evidence type="ECO:0000256" key="3">
    <source>
        <dbReference type="ARBA" id="ARBA00022722"/>
    </source>
</evidence>
<evidence type="ECO:0000256" key="4">
    <source>
        <dbReference type="ARBA" id="ARBA00022759"/>
    </source>
</evidence>
<dbReference type="EMBL" id="JBFDAA010000003">
    <property type="protein sequence ID" value="KAL1138349.1"/>
    <property type="molecule type" value="Genomic_DNA"/>
</dbReference>
<dbReference type="SUPFAM" id="SSF56672">
    <property type="entry name" value="DNA/RNA polymerases"/>
    <property type="match status" value="1"/>
</dbReference>
<sequence length="318" mass="35892">MMRSPDWVKERLWIGPILRFPDFSPQFVIITDASQVALGGVFSQIVDSGDRPVAFASRKLTPAESRYIAIERKLIGVVWAVEYFRPNVWGRQFLIKTNHKPLVWIGGLKETSARVTRWKERLAAYTFTITHIKGKDNVVADSLYRMVNALYTPMPPSSTYREDPQTERAGAPVERELPTQPGPVRGSGGDARLLWSIDTLDDKSRQLIVRITPGDAVCTTYHRVGRNRVWELSVVETDLLFLNGEIQLTLINRLTRFAAGYSPTEKTGDRVRQGLLLFLSTLRLITSGPGKQDIVGYQTLMELGIALDRSENVKDECM</sequence>
<dbReference type="Pfam" id="PF17917">
    <property type="entry name" value="RT_RNaseH"/>
    <property type="match status" value="1"/>
</dbReference>
<evidence type="ECO:0000256" key="6">
    <source>
        <dbReference type="ARBA" id="ARBA00022918"/>
    </source>
</evidence>
<organism evidence="9 10">
    <name type="scientific">Ranatra chinensis</name>
    <dbReference type="NCBI Taxonomy" id="642074"/>
    <lineage>
        <taxon>Eukaryota</taxon>
        <taxon>Metazoa</taxon>
        <taxon>Ecdysozoa</taxon>
        <taxon>Arthropoda</taxon>
        <taxon>Hexapoda</taxon>
        <taxon>Insecta</taxon>
        <taxon>Pterygota</taxon>
        <taxon>Neoptera</taxon>
        <taxon>Paraneoptera</taxon>
        <taxon>Hemiptera</taxon>
        <taxon>Heteroptera</taxon>
        <taxon>Panheteroptera</taxon>
        <taxon>Nepomorpha</taxon>
        <taxon>Nepidae</taxon>
        <taxon>Ranatrinae</taxon>
        <taxon>Ranatra</taxon>
    </lineage>
</organism>
<dbReference type="InterPro" id="IPR041373">
    <property type="entry name" value="RT_RNaseH"/>
</dbReference>
<keyword evidence="10" id="KW-1185">Reference proteome</keyword>
<reference evidence="9 10" key="1">
    <citation type="submission" date="2024-07" db="EMBL/GenBank/DDBJ databases">
        <title>Chromosome-level genome assembly of the water stick insect Ranatra chinensis (Heteroptera: Nepidae).</title>
        <authorList>
            <person name="Liu X."/>
        </authorList>
    </citation>
    <scope>NUCLEOTIDE SEQUENCE [LARGE SCALE GENOMIC DNA]</scope>
    <source>
        <strain evidence="9">Cailab_2021Rc</strain>
        <tissue evidence="9">Muscle</tissue>
    </source>
</reference>
<evidence type="ECO:0000259" key="8">
    <source>
        <dbReference type="Pfam" id="PF17917"/>
    </source>
</evidence>
<dbReference type="AlphaFoldDB" id="A0ABD0YT01"/>
<feature type="domain" description="Reverse transcriptase RNase H-like" evidence="8">
    <location>
        <begin position="22"/>
        <end position="125"/>
    </location>
</feature>
<keyword evidence="5" id="KW-0378">Hydrolase</keyword>
<dbReference type="CDD" id="cd09274">
    <property type="entry name" value="RNase_HI_RT_Ty3"/>
    <property type="match status" value="1"/>
</dbReference>
<accession>A0ABD0YT01</accession>
<dbReference type="PANTHER" id="PTHR37984:SF5">
    <property type="entry name" value="PROTEIN NYNRIN-LIKE"/>
    <property type="match status" value="1"/>
</dbReference>
<name>A0ABD0YT01_9HEMI</name>
<dbReference type="FunFam" id="3.10.20.370:FF:000001">
    <property type="entry name" value="Retrovirus-related Pol polyprotein from transposon 17.6-like protein"/>
    <property type="match status" value="1"/>
</dbReference>
<dbReference type="PANTHER" id="PTHR37984">
    <property type="entry name" value="PROTEIN CBG26694"/>
    <property type="match status" value="1"/>
</dbReference>
<keyword evidence="2" id="KW-0548">Nucleotidyltransferase</keyword>
<dbReference type="GO" id="GO:0004519">
    <property type="term" value="F:endonuclease activity"/>
    <property type="evidence" value="ECO:0007669"/>
    <property type="project" value="UniProtKB-KW"/>
</dbReference>
<dbReference type="GO" id="GO:0003964">
    <property type="term" value="F:RNA-directed DNA polymerase activity"/>
    <property type="evidence" value="ECO:0007669"/>
    <property type="project" value="UniProtKB-KW"/>
</dbReference>
<gene>
    <name evidence="9" type="ORF">AAG570_008413</name>
</gene>
<comment type="caution">
    <text evidence="9">The sequence shown here is derived from an EMBL/GenBank/DDBJ whole genome shotgun (WGS) entry which is preliminary data.</text>
</comment>
<keyword evidence="1" id="KW-0808">Transferase</keyword>
<evidence type="ECO:0000256" key="5">
    <source>
        <dbReference type="ARBA" id="ARBA00022801"/>
    </source>
</evidence>
<dbReference type="Proteomes" id="UP001558652">
    <property type="component" value="Unassembled WGS sequence"/>
</dbReference>
<evidence type="ECO:0000313" key="10">
    <source>
        <dbReference type="Proteomes" id="UP001558652"/>
    </source>
</evidence>
<feature type="region of interest" description="Disordered" evidence="7">
    <location>
        <begin position="155"/>
        <end position="183"/>
    </location>
</feature>
<dbReference type="GO" id="GO:0016787">
    <property type="term" value="F:hydrolase activity"/>
    <property type="evidence" value="ECO:0007669"/>
    <property type="project" value="UniProtKB-KW"/>
</dbReference>
<dbReference type="Gene3D" id="3.10.20.370">
    <property type="match status" value="1"/>
</dbReference>
<keyword evidence="4" id="KW-0255">Endonuclease</keyword>
<dbReference type="InterPro" id="IPR043502">
    <property type="entry name" value="DNA/RNA_pol_sf"/>
</dbReference>
<evidence type="ECO:0000256" key="7">
    <source>
        <dbReference type="SAM" id="MobiDB-lite"/>
    </source>
</evidence>
<evidence type="ECO:0000256" key="2">
    <source>
        <dbReference type="ARBA" id="ARBA00022695"/>
    </source>
</evidence>